<sequence>MSHRQVLEALSGLLVAMFVAILSGTIVANALPTIAAELHADETVYTWIITTTLLAVTVSTPLWGKLADLFNKKLLIQLSLVIFICGSMFAALTQNVGMLITARAVQGIGVGGLTALSQVIMAAMIPPRERGRYSGYLGAVFAVGTVGGPLIGGVIVDTPWLGWRWCFCVGVPFSLIAMLVLQRTLRLPTTKRAVKVDWLGALLITAAVSLLLIWVSFAGHDYDWLSWQTAAMVGGSLVLGALFVLAERTAKEPILPLRLFAVRTISLSSFASLFIGAAMFGSSTFLVQYFQLARGETPTVAGLLTLPMIIGLALSSTISGRIITRTGRWKGFLVAGAITLAAGMGLMGTMRYDTAYWVLALFMFCTGVGVGMTQQNLVLAVQNQVRLADLGAASSLVAFLRSMGGAVGVSVLGAVLSHRVGGYLREGLAALGVKAGATAMDGSIPDLSALPAPIRTVVQSAFGHAIADLFLFSAPAVLVALLAIFLIKEVPLRTTIAHTAEREPAPSTNGFRPGNGAQATAQPASADGIGPADGARPADGSRPANGTRPGSADGTGPGHHGEVTQGERRGR</sequence>
<feature type="region of interest" description="Disordered" evidence="8">
    <location>
        <begin position="498"/>
        <end position="571"/>
    </location>
</feature>
<dbReference type="Proteomes" id="UP000006640">
    <property type="component" value="Chromosome"/>
</dbReference>
<dbReference type="eggNOG" id="COG3184">
    <property type="taxonomic scope" value="Bacteria"/>
</dbReference>
<evidence type="ECO:0000259" key="10">
    <source>
        <dbReference type="PROSITE" id="PS50850"/>
    </source>
</evidence>
<dbReference type="KEGG" id="tbi:Tbis_0331"/>
<evidence type="ECO:0000256" key="5">
    <source>
        <dbReference type="ARBA" id="ARBA00022692"/>
    </source>
</evidence>
<dbReference type="PANTHER" id="PTHR23501">
    <property type="entry name" value="MAJOR FACILITATOR SUPERFAMILY"/>
    <property type="match status" value="1"/>
</dbReference>
<keyword evidence="7 9" id="KW-0472">Membrane</keyword>
<feature type="transmembrane region" description="Helical" evidence="9">
    <location>
        <begin position="257"/>
        <end position="280"/>
    </location>
</feature>
<dbReference type="InterPro" id="IPR020846">
    <property type="entry name" value="MFS_dom"/>
</dbReference>
<feature type="transmembrane region" description="Helical" evidence="9">
    <location>
        <begin position="74"/>
        <end position="92"/>
    </location>
</feature>
<keyword evidence="12" id="KW-1185">Reference proteome</keyword>
<dbReference type="HOGENOM" id="CLU_000960_2_4_11"/>
<dbReference type="eggNOG" id="COG0477">
    <property type="taxonomic scope" value="Bacteria"/>
</dbReference>
<feature type="domain" description="Major facilitator superfamily (MFS) profile" evidence="10">
    <location>
        <begin position="9"/>
        <end position="491"/>
    </location>
</feature>
<feature type="transmembrane region" description="Helical" evidence="9">
    <location>
        <begin position="12"/>
        <end position="32"/>
    </location>
</feature>
<protein>
    <submittedName>
        <fullName evidence="11">Drug resistance transporter, EmrB/QacA subfamily</fullName>
    </submittedName>
</protein>
<evidence type="ECO:0000256" key="6">
    <source>
        <dbReference type="ARBA" id="ARBA00022989"/>
    </source>
</evidence>
<feature type="transmembrane region" description="Helical" evidence="9">
    <location>
        <begin position="44"/>
        <end position="62"/>
    </location>
</feature>
<evidence type="ECO:0000256" key="3">
    <source>
        <dbReference type="ARBA" id="ARBA00022448"/>
    </source>
</evidence>
<dbReference type="PROSITE" id="PS50850">
    <property type="entry name" value="MFS"/>
    <property type="match status" value="1"/>
</dbReference>
<dbReference type="InterPro" id="IPR036259">
    <property type="entry name" value="MFS_trans_sf"/>
</dbReference>
<keyword evidence="4" id="KW-1003">Cell membrane</keyword>
<feature type="transmembrane region" description="Helical" evidence="9">
    <location>
        <begin position="390"/>
        <end position="416"/>
    </location>
</feature>
<feature type="transmembrane region" description="Helical" evidence="9">
    <location>
        <begin position="224"/>
        <end position="245"/>
    </location>
</feature>
<organism evidence="11 12">
    <name type="scientific">Thermobispora bispora (strain ATCC 19993 / DSM 43833 / CBS 139.67 / JCM 10125 / KCTC 9307 / NBRC 14880 / R51)</name>
    <dbReference type="NCBI Taxonomy" id="469371"/>
    <lineage>
        <taxon>Bacteria</taxon>
        <taxon>Bacillati</taxon>
        <taxon>Actinomycetota</taxon>
        <taxon>Actinomycetes</taxon>
        <taxon>Streptosporangiales</taxon>
        <taxon>Streptosporangiaceae</taxon>
        <taxon>Thermobispora</taxon>
    </lineage>
</organism>
<feature type="transmembrane region" description="Helical" evidence="9">
    <location>
        <begin position="356"/>
        <end position="378"/>
    </location>
</feature>
<evidence type="ECO:0000256" key="2">
    <source>
        <dbReference type="ARBA" id="ARBA00007520"/>
    </source>
</evidence>
<gene>
    <name evidence="11" type="ordered locus">Tbis_0331</name>
</gene>
<dbReference type="PANTHER" id="PTHR23501:SF197">
    <property type="entry name" value="COMD"/>
    <property type="match status" value="1"/>
</dbReference>
<dbReference type="Pfam" id="PF07690">
    <property type="entry name" value="MFS_1"/>
    <property type="match status" value="1"/>
</dbReference>
<evidence type="ECO:0000256" key="7">
    <source>
        <dbReference type="ARBA" id="ARBA00023136"/>
    </source>
</evidence>
<dbReference type="Gene3D" id="1.20.1250.20">
    <property type="entry name" value="MFS general substrate transporter like domains"/>
    <property type="match status" value="1"/>
</dbReference>
<reference evidence="11 12" key="1">
    <citation type="submission" date="2010-01" db="EMBL/GenBank/DDBJ databases">
        <title>The complete genome of Thermobispora bispora DSM 43833.</title>
        <authorList>
            <consortium name="US DOE Joint Genome Institute (JGI-PGF)"/>
            <person name="Lucas S."/>
            <person name="Copeland A."/>
            <person name="Lapidus A."/>
            <person name="Glavina del Rio T."/>
            <person name="Dalin E."/>
            <person name="Tice H."/>
            <person name="Bruce D."/>
            <person name="Goodwin L."/>
            <person name="Pitluck S."/>
            <person name="Kyrpides N."/>
            <person name="Mavromatis K."/>
            <person name="Ivanova N."/>
            <person name="Mikhailova N."/>
            <person name="Chertkov O."/>
            <person name="Brettin T."/>
            <person name="Detter J.C."/>
            <person name="Han C."/>
            <person name="Larimer F."/>
            <person name="Land M."/>
            <person name="Hauser L."/>
            <person name="Markowitz V."/>
            <person name="Cheng J.-F."/>
            <person name="Hugenholtz P."/>
            <person name="Woyke T."/>
            <person name="Wu D."/>
            <person name="Jando M."/>
            <person name="Schneider S."/>
            <person name="Klenk H.-P."/>
            <person name="Eisen J.A."/>
        </authorList>
    </citation>
    <scope>NUCLEOTIDE SEQUENCE [LARGE SCALE GENOMIC DNA]</scope>
    <source>
        <strain evidence="12">ATCC 19993 / DSM 43833 / CBS 139.67 / JCM 10125 / KCTC 9307 / NBRC 14880 / R51</strain>
    </source>
</reference>
<dbReference type="Gene3D" id="1.20.1720.10">
    <property type="entry name" value="Multidrug resistance protein D"/>
    <property type="match status" value="1"/>
</dbReference>
<dbReference type="CDD" id="cd17502">
    <property type="entry name" value="MFS_Azr1_MDR_like"/>
    <property type="match status" value="1"/>
</dbReference>
<evidence type="ECO:0000256" key="1">
    <source>
        <dbReference type="ARBA" id="ARBA00004651"/>
    </source>
</evidence>
<feature type="transmembrane region" description="Helical" evidence="9">
    <location>
        <begin position="331"/>
        <end position="350"/>
    </location>
</feature>
<evidence type="ECO:0000256" key="9">
    <source>
        <dbReference type="SAM" id="Phobius"/>
    </source>
</evidence>
<feature type="compositionally biased region" description="Basic and acidic residues" evidence="8">
    <location>
        <begin position="559"/>
        <end position="571"/>
    </location>
</feature>
<feature type="transmembrane region" description="Helical" evidence="9">
    <location>
        <begin position="193"/>
        <end position="218"/>
    </location>
</feature>
<dbReference type="InterPro" id="IPR011701">
    <property type="entry name" value="MFS"/>
</dbReference>
<evidence type="ECO:0000256" key="4">
    <source>
        <dbReference type="ARBA" id="ARBA00022475"/>
    </source>
</evidence>
<feature type="transmembrane region" description="Helical" evidence="9">
    <location>
        <begin position="300"/>
        <end position="319"/>
    </location>
</feature>
<feature type="transmembrane region" description="Helical" evidence="9">
    <location>
        <begin position="469"/>
        <end position="487"/>
    </location>
</feature>
<dbReference type="EMBL" id="CP001874">
    <property type="protein sequence ID" value="ADG87062.1"/>
    <property type="molecule type" value="Genomic_DNA"/>
</dbReference>
<keyword evidence="5 9" id="KW-0812">Transmembrane</keyword>
<feature type="transmembrane region" description="Helical" evidence="9">
    <location>
        <begin position="136"/>
        <end position="156"/>
    </location>
</feature>
<feature type="transmembrane region" description="Helical" evidence="9">
    <location>
        <begin position="162"/>
        <end position="181"/>
    </location>
</feature>
<comment type="similarity">
    <text evidence="2">Belongs to the major facilitator superfamily. TCR/Tet family.</text>
</comment>
<name>D6Y3N3_THEBD</name>
<keyword evidence="3" id="KW-0813">Transport</keyword>
<dbReference type="PRINTS" id="PR01036">
    <property type="entry name" value="TCRTETB"/>
</dbReference>
<dbReference type="OrthoDB" id="9812221at2"/>
<comment type="subcellular location">
    <subcellularLocation>
        <location evidence="1">Cell membrane</location>
        <topology evidence="1">Multi-pass membrane protein</topology>
    </subcellularLocation>
</comment>
<dbReference type="RefSeq" id="WP_013130595.1">
    <property type="nucleotide sequence ID" value="NC_014165.1"/>
</dbReference>
<keyword evidence="6 9" id="KW-1133">Transmembrane helix</keyword>
<dbReference type="GO" id="GO:0005886">
    <property type="term" value="C:plasma membrane"/>
    <property type="evidence" value="ECO:0007669"/>
    <property type="project" value="UniProtKB-SubCell"/>
</dbReference>
<dbReference type="GO" id="GO:0022857">
    <property type="term" value="F:transmembrane transporter activity"/>
    <property type="evidence" value="ECO:0007669"/>
    <property type="project" value="InterPro"/>
</dbReference>
<dbReference type="SUPFAM" id="SSF103473">
    <property type="entry name" value="MFS general substrate transporter"/>
    <property type="match status" value="1"/>
</dbReference>
<feature type="transmembrane region" description="Helical" evidence="9">
    <location>
        <begin position="104"/>
        <end position="124"/>
    </location>
</feature>
<evidence type="ECO:0000256" key="8">
    <source>
        <dbReference type="SAM" id="MobiDB-lite"/>
    </source>
</evidence>
<evidence type="ECO:0000313" key="11">
    <source>
        <dbReference type="EMBL" id="ADG87062.1"/>
    </source>
</evidence>
<accession>D6Y3N3</accession>
<proteinExistence type="inferred from homology"/>
<dbReference type="FunFam" id="1.20.1720.10:FF:000004">
    <property type="entry name" value="EmrB/QacA family drug resistance transporter"/>
    <property type="match status" value="1"/>
</dbReference>
<dbReference type="AlphaFoldDB" id="D6Y3N3"/>
<evidence type="ECO:0000313" key="12">
    <source>
        <dbReference type="Proteomes" id="UP000006640"/>
    </source>
</evidence>